<evidence type="ECO:0000256" key="7">
    <source>
        <dbReference type="ARBA" id="ARBA00023185"/>
    </source>
</evidence>
<evidence type="ECO:0000313" key="12">
    <source>
        <dbReference type="EMBL" id="TBU53563.1"/>
    </source>
</evidence>
<evidence type="ECO:0000256" key="3">
    <source>
        <dbReference type="ARBA" id="ARBA00022487"/>
    </source>
</evidence>
<accession>A0A4V2K6U0</accession>
<dbReference type="EMBL" id="ML145211">
    <property type="protein sequence ID" value="TBU53563.1"/>
    <property type="molecule type" value="Genomic_DNA"/>
</dbReference>
<evidence type="ECO:0000256" key="9">
    <source>
        <dbReference type="ARBA" id="ARBA00026105"/>
    </source>
</evidence>
<keyword evidence="7" id="KW-0439">Lignin degradation</keyword>
<evidence type="ECO:0000259" key="11">
    <source>
        <dbReference type="Pfam" id="PF22244"/>
    </source>
</evidence>
<dbReference type="GO" id="GO:0046274">
    <property type="term" value="P:lignin catabolic process"/>
    <property type="evidence" value="ECO:0007669"/>
    <property type="project" value="UniProtKB-KW"/>
</dbReference>
<keyword evidence="3" id="KW-0719">Serine esterase</keyword>
<reference evidence="12 13" key="1">
    <citation type="submission" date="2019-01" db="EMBL/GenBank/DDBJ databases">
        <title>Draft genome sequences of three monokaryotic isolates of the white-rot basidiomycete fungus Dichomitus squalens.</title>
        <authorList>
            <consortium name="DOE Joint Genome Institute"/>
            <person name="Lopez S.C."/>
            <person name="Andreopoulos B."/>
            <person name="Pangilinan J."/>
            <person name="Lipzen A."/>
            <person name="Riley R."/>
            <person name="Ahrendt S."/>
            <person name="Ng V."/>
            <person name="Barry K."/>
            <person name="Daum C."/>
            <person name="Grigoriev I.V."/>
            <person name="Hilden K.S."/>
            <person name="Makela M.R."/>
            <person name="de Vries R.P."/>
        </authorList>
    </citation>
    <scope>NUCLEOTIDE SEQUENCE [LARGE SCALE GENOMIC DNA]</scope>
    <source>
        <strain evidence="12 13">CBS 464.89</strain>
    </source>
</reference>
<proteinExistence type="inferred from homology"/>
<name>A0A4V2K6U0_9APHY</name>
<evidence type="ECO:0000256" key="6">
    <source>
        <dbReference type="ARBA" id="ARBA00022801"/>
    </source>
</evidence>
<dbReference type="Pfam" id="PF22244">
    <property type="entry name" value="GCE_fung"/>
    <property type="match status" value="1"/>
</dbReference>
<dbReference type="EC" id="3.1.1.117" evidence="9"/>
<keyword evidence="6" id="KW-0378">Hydrolase</keyword>
<keyword evidence="5" id="KW-0732">Signal</keyword>
<dbReference type="GO" id="GO:0052689">
    <property type="term" value="F:carboxylic ester hydrolase activity"/>
    <property type="evidence" value="ECO:0007669"/>
    <property type="project" value="UniProtKB-KW"/>
</dbReference>
<evidence type="ECO:0000256" key="1">
    <source>
        <dbReference type="ARBA" id="ARBA00004613"/>
    </source>
</evidence>
<comment type="catalytic activity">
    <reaction evidence="8">
        <text>a 4-O-methyl-alpha-D-glucuronosyl ester derivative + H2O = 4-O-methyl-alpha-D-glucuronate derivative + an alcohol + H(+)</text>
        <dbReference type="Rhea" id="RHEA:67452"/>
        <dbReference type="ChEBI" id="CHEBI:15377"/>
        <dbReference type="ChEBI" id="CHEBI:15378"/>
        <dbReference type="ChEBI" id="CHEBI:30879"/>
        <dbReference type="ChEBI" id="CHEBI:171667"/>
        <dbReference type="ChEBI" id="CHEBI:171668"/>
        <dbReference type="EC" id="3.1.1.117"/>
    </reaction>
    <physiologicalReaction direction="left-to-right" evidence="8">
        <dbReference type="Rhea" id="RHEA:67453"/>
    </physiologicalReaction>
</comment>
<keyword evidence="10" id="KW-1133">Transmembrane helix</keyword>
<evidence type="ECO:0000256" key="10">
    <source>
        <dbReference type="SAM" id="Phobius"/>
    </source>
</evidence>
<dbReference type="Proteomes" id="UP000292082">
    <property type="component" value="Unassembled WGS sequence"/>
</dbReference>
<dbReference type="GO" id="GO:0005576">
    <property type="term" value="C:extracellular region"/>
    <property type="evidence" value="ECO:0007669"/>
    <property type="project" value="UniProtKB-SubCell"/>
</dbReference>
<evidence type="ECO:0000313" key="13">
    <source>
        <dbReference type="Proteomes" id="UP000292082"/>
    </source>
</evidence>
<keyword evidence="10" id="KW-0472">Membrane</keyword>
<evidence type="ECO:0000256" key="5">
    <source>
        <dbReference type="ARBA" id="ARBA00022729"/>
    </source>
</evidence>
<dbReference type="Gene3D" id="3.40.50.1820">
    <property type="entry name" value="alpha/beta hydrolase"/>
    <property type="match status" value="1"/>
</dbReference>
<dbReference type="InterPro" id="IPR029058">
    <property type="entry name" value="AB_hydrolase_fold"/>
</dbReference>
<dbReference type="InterPro" id="IPR054579">
    <property type="entry name" value="GCE-like_dom"/>
</dbReference>
<sequence>MAHKRDSYLSTGSLMNLFSFHGFCRLAFCLVRSPGRIRGQINKSPYCDFHQCNNLAMIYLKVLALHAIIVLGLRVIGVAIAQGCAPSAAQLPEPSDLPIISTLPDPFIFRLSDRRVRPRADWDCRRAELKTLVQHYLYGYWPDPTRETVRASRDGINLTISVSVDGKTASFPANITLPSGASRANRVPVVIATGPLVPVPPEPFLESGVAVAAFDVQYVANDSYARIGAFWDLYADRDIGVMTAWAWAESKILDALGEVVPEVDTSRVGVVGCSRYGKTALAAAIFDERFKLALVMSSGAEGIGPWRYYYESKGAAEKVENITTKYGYWSTTELCKFDNVAGNSTRIPFDAHELVSLVAPRAILWDEGEEDWWTNPEGSVSVVYGASKIVFDWLGIGDKVGVHVRPPPDDLHCGLSAYPAAQPFVQKVFFGTPTNVNFSNISPVPSRGVPMGILPSATIKCHLRRRDRITPKRIGCTLRRET</sequence>
<feature type="domain" description="4-O-methyl-glucuronoyl methylesterase-like" evidence="11">
    <location>
        <begin position="160"/>
        <end position="395"/>
    </location>
</feature>
<feature type="transmembrane region" description="Helical" evidence="10">
    <location>
        <begin position="58"/>
        <end position="81"/>
    </location>
</feature>
<dbReference type="AlphaFoldDB" id="A0A4V2K6U0"/>
<comment type="subcellular location">
    <subcellularLocation>
        <location evidence="1">Secreted</location>
    </subcellularLocation>
</comment>
<comment type="similarity">
    <text evidence="2">Belongs to the carbohydrate esterase 15 (CE15) family.</text>
</comment>
<protein>
    <recommendedName>
        <fullName evidence="9">(4-O-methyl)-D-glucuronate--lignin esterase</fullName>
        <ecNumber evidence="9">3.1.1.117</ecNumber>
    </recommendedName>
</protein>
<keyword evidence="4" id="KW-0964">Secreted</keyword>
<organism evidence="12 13">
    <name type="scientific">Dichomitus squalens</name>
    <dbReference type="NCBI Taxonomy" id="114155"/>
    <lineage>
        <taxon>Eukaryota</taxon>
        <taxon>Fungi</taxon>
        <taxon>Dikarya</taxon>
        <taxon>Basidiomycota</taxon>
        <taxon>Agaricomycotina</taxon>
        <taxon>Agaricomycetes</taxon>
        <taxon>Polyporales</taxon>
        <taxon>Polyporaceae</taxon>
        <taxon>Dichomitus</taxon>
    </lineage>
</organism>
<gene>
    <name evidence="12" type="ORF">BD310DRAFT_937833</name>
</gene>
<keyword evidence="10" id="KW-0812">Transmembrane</keyword>
<keyword evidence="13" id="KW-1185">Reference proteome</keyword>
<evidence type="ECO:0000256" key="4">
    <source>
        <dbReference type="ARBA" id="ARBA00022525"/>
    </source>
</evidence>
<evidence type="ECO:0000256" key="2">
    <source>
        <dbReference type="ARBA" id="ARBA00010092"/>
    </source>
</evidence>
<evidence type="ECO:0000256" key="8">
    <source>
        <dbReference type="ARBA" id="ARBA00024511"/>
    </source>
</evidence>
<dbReference type="SUPFAM" id="SSF53474">
    <property type="entry name" value="alpha/beta-Hydrolases"/>
    <property type="match status" value="1"/>
</dbReference>